<dbReference type="OrthoDB" id="683657at2759"/>
<gene>
    <name evidence="3" type="ORF">E2562_009925</name>
</gene>
<feature type="region of interest" description="Disordered" evidence="2">
    <location>
        <begin position="33"/>
        <end position="90"/>
    </location>
</feature>
<feature type="compositionally biased region" description="Low complexity" evidence="2">
    <location>
        <begin position="76"/>
        <end position="90"/>
    </location>
</feature>
<evidence type="ECO:0000256" key="2">
    <source>
        <dbReference type="SAM" id="MobiDB-lite"/>
    </source>
</evidence>
<feature type="repeat" description="ANK" evidence="1">
    <location>
        <begin position="135"/>
        <end position="161"/>
    </location>
</feature>
<protein>
    <submittedName>
        <fullName evidence="3">Uncharacterized protein</fullName>
    </submittedName>
</protein>
<dbReference type="SUPFAM" id="SSF48403">
    <property type="entry name" value="Ankyrin repeat"/>
    <property type="match status" value="1"/>
</dbReference>
<keyword evidence="1" id="KW-0040">ANK repeat</keyword>
<dbReference type="Gene3D" id="1.25.40.20">
    <property type="entry name" value="Ankyrin repeat-containing domain"/>
    <property type="match status" value="1"/>
</dbReference>
<organism evidence="3 4">
    <name type="scientific">Oryza meyeriana var. granulata</name>
    <dbReference type="NCBI Taxonomy" id="110450"/>
    <lineage>
        <taxon>Eukaryota</taxon>
        <taxon>Viridiplantae</taxon>
        <taxon>Streptophyta</taxon>
        <taxon>Embryophyta</taxon>
        <taxon>Tracheophyta</taxon>
        <taxon>Spermatophyta</taxon>
        <taxon>Magnoliopsida</taxon>
        <taxon>Liliopsida</taxon>
        <taxon>Poales</taxon>
        <taxon>Poaceae</taxon>
        <taxon>BOP clade</taxon>
        <taxon>Oryzoideae</taxon>
        <taxon>Oryzeae</taxon>
        <taxon>Oryzinae</taxon>
        <taxon>Oryza</taxon>
        <taxon>Oryza meyeriana</taxon>
    </lineage>
</organism>
<dbReference type="InterPro" id="IPR036770">
    <property type="entry name" value="Ankyrin_rpt-contain_sf"/>
</dbReference>
<comment type="caution">
    <text evidence="3">The sequence shown here is derived from an EMBL/GenBank/DDBJ whole genome shotgun (WGS) entry which is preliminary data.</text>
</comment>
<dbReference type="AlphaFoldDB" id="A0A6G1BTU0"/>
<dbReference type="Pfam" id="PF13637">
    <property type="entry name" value="Ank_4"/>
    <property type="match status" value="1"/>
</dbReference>
<evidence type="ECO:0000313" key="3">
    <source>
        <dbReference type="EMBL" id="KAF0891528.1"/>
    </source>
</evidence>
<reference evidence="3 4" key="1">
    <citation type="submission" date="2019-11" db="EMBL/GenBank/DDBJ databases">
        <title>Whole genome sequence of Oryza granulata.</title>
        <authorList>
            <person name="Li W."/>
        </authorList>
    </citation>
    <scope>NUCLEOTIDE SEQUENCE [LARGE SCALE GENOMIC DNA]</scope>
    <source>
        <strain evidence="4">cv. Menghai</strain>
        <tissue evidence="3">Leaf</tissue>
    </source>
</reference>
<name>A0A6G1BTU0_9ORYZ</name>
<dbReference type="EMBL" id="SPHZ02000011">
    <property type="protein sequence ID" value="KAF0891528.1"/>
    <property type="molecule type" value="Genomic_DNA"/>
</dbReference>
<dbReference type="Proteomes" id="UP000479710">
    <property type="component" value="Unassembled WGS sequence"/>
</dbReference>
<feature type="compositionally biased region" description="Basic and acidic residues" evidence="2">
    <location>
        <begin position="33"/>
        <end position="54"/>
    </location>
</feature>
<sequence>MAAVENEPITPVPTPMHPELLMAACHGYHDRLTGLLNSREDQQDTATEDPRPTRVDVQPQPRPAIVVEMDRGGTATTTSSPPSPPSSSLLLQGVTSDGDSALHVVAAARDGDAHLRSARVIYGKARHLLGARNKAGDTPLHRAARAGNVQMLALLSIEMVN</sequence>
<accession>A0A6G1BTU0</accession>
<proteinExistence type="predicted"/>
<dbReference type="PROSITE" id="PS50088">
    <property type="entry name" value="ANK_REPEAT"/>
    <property type="match status" value="1"/>
</dbReference>
<dbReference type="InterPro" id="IPR002110">
    <property type="entry name" value="Ankyrin_rpt"/>
</dbReference>
<dbReference type="PROSITE" id="PS50297">
    <property type="entry name" value="ANK_REP_REGION"/>
    <property type="match status" value="1"/>
</dbReference>
<keyword evidence="4" id="KW-1185">Reference proteome</keyword>
<evidence type="ECO:0000256" key="1">
    <source>
        <dbReference type="PROSITE-ProRule" id="PRU00023"/>
    </source>
</evidence>
<evidence type="ECO:0000313" key="4">
    <source>
        <dbReference type="Proteomes" id="UP000479710"/>
    </source>
</evidence>